<evidence type="ECO:0000256" key="1">
    <source>
        <dbReference type="SAM" id="MobiDB-lite"/>
    </source>
</evidence>
<dbReference type="Proteomes" id="UP001501371">
    <property type="component" value="Unassembled WGS sequence"/>
</dbReference>
<dbReference type="EMBL" id="BAAAKV010000051">
    <property type="protein sequence ID" value="GAA1186555.1"/>
    <property type="molecule type" value="Genomic_DNA"/>
</dbReference>
<evidence type="ECO:0008006" key="4">
    <source>
        <dbReference type="Google" id="ProtNLM"/>
    </source>
</evidence>
<gene>
    <name evidence="2" type="ORF">GCM10009654_50100</name>
</gene>
<proteinExistence type="predicted"/>
<organism evidence="2 3">
    <name type="scientific">Streptomyces hebeiensis</name>
    <dbReference type="NCBI Taxonomy" id="229486"/>
    <lineage>
        <taxon>Bacteria</taxon>
        <taxon>Bacillati</taxon>
        <taxon>Actinomycetota</taxon>
        <taxon>Actinomycetes</taxon>
        <taxon>Kitasatosporales</taxon>
        <taxon>Streptomycetaceae</taxon>
        <taxon>Streptomyces</taxon>
    </lineage>
</organism>
<name>A0ABN1V0Q1_9ACTN</name>
<reference evidence="2 3" key="1">
    <citation type="journal article" date="2019" name="Int. J. Syst. Evol. Microbiol.">
        <title>The Global Catalogue of Microorganisms (GCM) 10K type strain sequencing project: providing services to taxonomists for standard genome sequencing and annotation.</title>
        <authorList>
            <consortium name="The Broad Institute Genomics Platform"/>
            <consortium name="The Broad Institute Genome Sequencing Center for Infectious Disease"/>
            <person name="Wu L."/>
            <person name="Ma J."/>
        </authorList>
    </citation>
    <scope>NUCLEOTIDE SEQUENCE [LARGE SCALE GENOMIC DNA]</scope>
    <source>
        <strain evidence="2 3">JCM 12696</strain>
    </source>
</reference>
<dbReference type="RefSeq" id="WP_030748895.1">
    <property type="nucleotide sequence ID" value="NZ_BAAAKV010000051.1"/>
</dbReference>
<evidence type="ECO:0000313" key="3">
    <source>
        <dbReference type="Proteomes" id="UP001501371"/>
    </source>
</evidence>
<feature type="region of interest" description="Disordered" evidence="1">
    <location>
        <begin position="1"/>
        <end position="39"/>
    </location>
</feature>
<sequence length="147" mass="16191">MSFDQEWSQAKSAAAEQATSQTRLNQLDGGPTGPIPEGDLKVTQTDLAAIGDEAFKLYQRLDTDGDHAKQTSYEAATSLKPDFALGTALSTVTDTWKTQVDTLLEACAHISNHLDYTENAHAEDEYYIATRFRYAELDQGFAEGTRH</sequence>
<accession>A0ABN1V0Q1</accession>
<comment type="caution">
    <text evidence="2">The sequence shown here is derived from an EMBL/GenBank/DDBJ whole genome shotgun (WGS) entry which is preliminary data.</text>
</comment>
<protein>
    <recommendedName>
        <fullName evidence="4">AG1 protein</fullName>
    </recommendedName>
</protein>
<evidence type="ECO:0000313" key="2">
    <source>
        <dbReference type="EMBL" id="GAA1186555.1"/>
    </source>
</evidence>
<keyword evidence="3" id="KW-1185">Reference proteome</keyword>
<feature type="compositionally biased region" description="Polar residues" evidence="1">
    <location>
        <begin position="1"/>
        <end position="25"/>
    </location>
</feature>